<feature type="transmembrane region" description="Helical" evidence="1">
    <location>
        <begin position="157"/>
        <end position="179"/>
    </location>
</feature>
<dbReference type="AlphaFoldDB" id="A0A9N9ERG3"/>
<dbReference type="Proteomes" id="UP000789759">
    <property type="component" value="Unassembled WGS sequence"/>
</dbReference>
<evidence type="ECO:0000256" key="1">
    <source>
        <dbReference type="SAM" id="Phobius"/>
    </source>
</evidence>
<keyword evidence="1" id="KW-0472">Membrane</keyword>
<evidence type="ECO:0000313" key="3">
    <source>
        <dbReference type="Proteomes" id="UP000789759"/>
    </source>
</evidence>
<reference evidence="2" key="1">
    <citation type="submission" date="2021-06" db="EMBL/GenBank/DDBJ databases">
        <authorList>
            <person name="Kallberg Y."/>
            <person name="Tangrot J."/>
            <person name="Rosling A."/>
        </authorList>
    </citation>
    <scope>NUCLEOTIDE SEQUENCE</scope>
    <source>
        <strain evidence="2">FL966</strain>
    </source>
</reference>
<evidence type="ECO:0000313" key="2">
    <source>
        <dbReference type="EMBL" id="CAG8688005.1"/>
    </source>
</evidence>
<dbReference type="EMBL" id="CAJVQA010009632">
    <property type="protein sequence ID" value="CAG8688005.1"/>
    <property type="molecule type" value="Genomic_DNA"/>
</dbReference>
<feature type="transmembrane region" description="Helical" evidence="1">
    <location>
        <begin position="127"/>
        <end position="145"/>
    </location>
</feature>
<protein>
    <submittedName>
        <fullName evidence="2">20414_t:CDS:1</fullName>
    </submittedName>
</protein>
<comment type="caution">
    <text evidence="2">The sequence shown here is derived from an EMBL/GenBank/DDBJ whole genome shotgun (WGS) entry which is preliminary data.</text>
</comment>
<keyword evidence="3" id="KW-1185">Reference proteome</keyword>
<sequence>MINYRYFVSFVFLVLLGGVLFSFSIANLSKFPSPVNATLTNFPTWHPEIQNFNLQIWYSIIVFTSFLQIVPGILMLIWTLKYETLNVFIFNNEKTPTTTFNKLLAGYSIMTGIIAVTLIIFDLGKLFASLAIMHNYFEVIIMILLHQGGNLATNNNILQYSIIYILIVAVATILLQWPYDAFFFKAQG</sequence>
<feature type="transmembrane region" description="Helical" evidence="1">
    <location>
        <begin position="56"/>
        <end position="80"/>
    </location>
</feature>
<dbReference type="OrthoDB" id="2327125at2759"/>
<gene>
    <name evidence="2" type="ORF">CPELLU_LOCUS11129</name>
</gene>
<name>A0A9N9ERG3_9GLOM</name>
<organism evidence="2 3">
    <name type="scientific">Cetraspora pellucida</name>
    <dbReference type="NCBI Taxonomy" id="1433469"/>
    <lineage>
        <taxon>Eukaryota</taxon>
        <taxon>Fungi</taxon>
        <taxon>Fungi incertae sedis</taxon>
        <taxon>Mucoromycota</taxon>
        <taxon>Glomeromycotina</taxon>
        <taxon>Glomeromycetes</taxon>
        <taxon>Diversisporales</taxon>
        <taxon>Gigasporaceae</taxon>
        <taxon>Cetraspora</taxon>
    </lineage>
</organism>
<keyword evidence="1" id="KW-0812">Transmembrane</keyword>
<proteinExistence type="predicted"/>
<accession>A0A9N9ERG3</accession>
<keyword evidence="1" id="KW-1133">Transmembrane helix</keyword>
<feature type="transmembrane region" description="Helical" evidence="1">
    <location>
        <begin position="100"/>
        <end position="121"/>
    </location>
</feature>
<feature type="transmembrane region" description="Helical" evidence="1">
    <location>
        <begin position="7"/>
        <end position="26"/>
    </location>
</feature>